<dbReference type="InterPro" id="IPR018060">
    <property type="entry name" value="HTH_AraC"/>
</dbReference>
<dbReference type="PROSITE" id="PS00041">
    <property type="entry name" value="HTH_ARAC_FAMILY_1"/>
    <property type="match status" value="1"/>
</dbReference>
<dbReference type="InterPro" id="IPR009057">
    <property type="entry name" value="Homeodomain-like_sf"/>
</dbReference>
<keyword evidence="3" id="KW-0010">Activator</keyword>
<evidence type="ECO:0000256" key="3">
    <source>
        <dbReference type="ARBA" id="ARBA00023159"/>
    </source>
</evidence>
<dbReference type="PANTHER" id="PTHR46796">
    <property type="entry name" value="HTH-TYPE TRANSCRIPTIONAL ACTIVATOR RHAS-RELATED"/>
    <property type="match status" value="1"/>
</dbReference>
<evidence type="ECO:0000313" key="7">
    <source>
        <dbReference type="Proteomes" id="UP001596052"/>
    </source>
</evidence>
<protein>
    <submittedName>
        <fullName evidence="6">AraC family transcriptional regulator</fullName>
    </submittedName>
</protein>
<evidence type="ECO:0000256" key="4">
    <source>
        <dbReference type="ARBA" id="ARBA00023163"/>
    </source>
</evidence>
<evidence type="ECO:0000313" key="6">
    <source>
        <dbReference type="EMBL" id="MFC5456011.1"/>
    </source>
</evidence>
<dbReference type="Pfam" id="PF12833">
    <property type="entry name" value="HTH_18"/>
    <property type="match status" value="1"/>
</dbReference>
<dbReference type="InterPro" id="IPR018062">
    <property type="entry name" value="HTH_AraC-typ_CS"/>
</dbReference>
<keyword evidence="4" id="KW-0804">Transcription</keyword>
<sequence length="286" mass="31792">MPATDQADYFSKQVVRTRRFFLPDWEKRPHDEMHLCLVGGGCEWCAPDFVVDRRSFPFMAFEFVSKGRGSVTLADQAHELEAGHAFIFDSTTPQVIRSAADDPMVKYFFNFTGQRALRLMSDLDLPPGSVLRVADASRVVSLLEEVIDHALRGGRFGLRAASAALEHALVLCADSRQSATTKIDPAYATYLRCRGHLLRNYPVLSSIEQAAKACHVSAAYFTRLFQRYDTETPLACLTRLKLSQAAIKLRQPDALVKAVAAELGYKSAAHFSRAFKSWSGRSPRGG</sequence>
<dbReference type="RefSeq" id="WP_377167812.1">
    <property type="nucleotide sequence ID" value="NZ_JBHSMQ010000005.1"/>
</dbReference>
<feature type="domain" description="HTH araC/xylS-type" evidence="5">
    <location>
        <begin position="206"/>
        <end position="286"/>
    </location>
</feature>
<comment type="caution">
    <text evidence="6">The sequence shown here is derived from an EMBL/GenBank/DDBJ whole genome shotgun (WGS) entry which is preliminary data.</text>
</comment>
<gene>
    <name evidence="6" type="ORF">ACFQDI_14200</name>
</gene>
<dbReference type="Pfam" id="PF02311">
    <property type="entry name" value="AraC_binding"/>
    <property type="match status" value="1"/>
</dbReference>
<dbReference type="InterPro" id="IPR014710">
    <property type="entry name" value="RmlC-like_jellyroll"/>
</dbReference>
<keyword evidence="2" id="KW-0238">DNA-binding</keyword>
<dbReference type="Proteomes" id="UP001596052">
    <property type="component" value="Unassembled WGS sequence"/>
</dbReference>
<dbReference type="Gene3D" id="2.60.120.10">
    <property type="entry name" value="Jelly Rolls"/>
    <property type="match status" value="1"/>
</dbReference>
<dbReference type="Gene3D" id="1.10.10.60">
    <property type="entry name" value="Homeodomain-like"/>
    <property type="match status" value="1"/>
</dbReference>
<keyword evidence="7" id="KW-1185">Reference proteome</keyword>
<evidence type="ECO:0000256" key="2">
    <source>
        <dbReference type="ARBA" id="ARBA00023125"/>
    </source>
</evidence>
<dbReference type="InterPro" id="IPR050204">
    <property type="entry name" value="AraC_XylS_family_regulators"/>
</dbReference>
<name>A0ABW0KSN4_9BACT</name>
<dbReference type="SMART" id="SM00342">
    <property type="entry name" value="HTH_ARAC"/>
    <property type="match status" value="1"/>
</dbReference>
<dbReference type="PANTHER" id="PTHR46796:SF7">
    <property type="entry name" value="ARAC FAMILY TRANSCRIPTIONAL REGULATOR"/>
    <property type="match status" value="1"/>
</dbReference>
<accession>A0ABW0KSN4</accession>
<reference evidence="7" key="1">
    <citation type="journal article" date="2019" name="Int. J. Syst. Evol. Microbiol.">
        <title>The Global Catalogue of Microorganisms (GCM) 10K type strain sequencing project: providing services to taxonomists for standard genome sequencing and annotation.</title>
        <authorList>
            <consortium name="The Broad Institute Genomics Platform"/>
            <consortium name="The Broad Institute Genome Sequencing Center for Infectious Disease"/>
            <person name="Wu L."/>
            <person name="Ma J."/>
        </authorList>
    </citation>
    <scope>NUCLEOTIDE SEQUENCE [LARGE SCALE GENOMIC DNA]</scope>
    <source>
        <strain evidence="7">CGMCC 4.1469</strain>
    </source>
</reference>
<dbReference type="InterPro" id="IPR003313">
    <property type="entry name" value="AraC-bd"/>
</dbReference>
<dbReference type="SUPFAM" id="SSF51215">
    <property type="entry name" value="Regulatory protein AraC"/>
    <property type="match status" value="1"/>
</dbReference>
<keyword evidence="1" id="KW-0805">Transcription regulation</keyword>
<dbReference type="InterPro" id="IPR037923">
    <property type="entry name" value="HTH-like"/>
</dbReference>
<dbReference type="PROSITE" id="PS01124">
    <property type="entry name" value="HTH_ARAC_FAMILY_2"/>
    <property type="match status" value="1"/>
</dbReference>
<organism evidence="6 7">
    <name type="scientific">Prosthecobacter fluviatilis</name>
    <dbReference type="NCBI Taxonomy" id="445931"/>
    <lineage>
        <taxon>Bacteria</taxon>
        <taxon>Pseudomonadati</taxon>
        <taxon>Verrucomicrobiota</taxon>
        <taxon>Verrucomicrobiia</taxon>
        <taxon>Verrucomicrobiales</taxon>
        <taxon>Verrucomicrobiaceae</taxon>
        <taxon>Prosthecobacter</taxon>
    </lineage>
</organism>
<evidence type="ECO:0000259" key="5">
    <source>
        <dbReference type="PROSITE" id="PS01124"/>
    </source>
</evidence>
<evidence type="ECO:0000256" key="1">
    <source>
        <dbReference type="ARBA" id="ARBA00023015"/>
    </source>
</evidence>
<dbReference type="SUPFAM" id="SSF46689">
    <property type="entry name" value="Homeodomain-like"/>
    <property type="match status" value="1"/>
</dbReference>
<dbReference type="EMBL" id="JBHSMQ010000005">
    <property type="protein sequence ID" value="MFC5456011.1"/>
    <property type="molecule type" value="Genomic_DNA"/>
</dbReference>
<proteinExistence type="predicted"/>